<sequence length="565" mass="58877">MATTATTPYTRSAILTWANDILEASYTNFQSIPSHEVGLLLYGVFHDSPCKGSAEASRLGDAAAAAAGNAGVPRLSEAELHVHHKRHQATCMRYLQLLQFPSTPSSTAAATEAAAPKLDCTYASSSSPCLDGHNGATSAVAQQCNAEHVLAMIRALSAEEAELLRAEANDTPASDAGSTSNIVLLLGPSMTPAAWLSGGAFVEELKLWRWVRLMAERHRCSVRAIRRTIRAYLQQEVGTTPAFSVAAKEARTSAVDCAQSRGASPAPRSPVVVREAPEMTEPERGEARVAHIVGQTARAHAEDEPNDRASPEMKRMRPELLPSASRVPVHAAAVAGAAATIEAPAMLSVTPLVGSLSPGHGFSSAITEVAAAPGARADDSSASGRSWVTSSSSALTASEATMTPYVAQVGELQTKLRSAQQALQNALALERAQQPQPLSMLSASTTESASVRSSDGGTPDGVGAMHKAAPLLVPATNPCDAQECLLRQRMVSTVFAKTPGCQGDSSLSSPVPDPRTCDVCPAILGHAIQGNLAAIDSLEEVRARAIAACLKRDAVALLAALQSIV</sequence>
<feature type="compositionally biased region" description="Polar residues" evidence="1">
    <location>
        <begin position="435"/>
        <end position="456"/>
    </location>
</feature>
<accession>A0A836KSJ4</accession>
<dbReference type="OrthoDB" id="273825at2759"/>
<organism evidence="2 3">
    <name type="scientific">Leishmania martiniquensis</name>
    <dbReference type="NCBI Taxonomy" id="1580590"/>
    <lineage>
        <taxon>Eukaryota</taxon>
        <taxon>Discoba</taxon>
        <taxon>Euglenozoa</taxon>
        <taxon>Kinetoplastea</taxon>
        <taxon>Metakinetoplastina</taxon>
        <taxon>Trypanosomatida</taxon>
        <taxon>Trypanosomatidae</taxon>
        <taxon>Leishmaniinae</taxon>
        <taxon>Leishmania</taxon>
    </lineage>
</organism>
<dbReference type="KEGG" id="lmat:92517072"/>
<evidence type="ECO:0000256" key="1">
    <source>
        <dbReference type="SAM" id="MobiDB-lite"/>
    </source>
</evidence>
<gene>
    <name evidence="2" type="ORF">LSCM1_07176</name>
</gene>
<dbReference type="AlphaFoldDB" id="A0A836KSJ4"/>
<dbReference type="EMBL" id="JAFEUZ010000008">
    <property type="protein sequence ID" value="KAG5485764.1"/>
    <property type="molecule type" value="Genomic_DNA"/>
</dbReference>
<reference evidence="3" key="2">
    <citation type="journal article" date="2021" name="Sci. Data">
        <title>Chromosome-scale genome sequencing, assembly and annotation of six genomes from subfamily Leishmaniinae.</title>
        <authorList>
            <person name="Almutairi H."/>
            <person name="Urbaniak M.D."/>
            <person name="Bates M.D."/>
            <person name="Jariyapan N."/>
            <person name="Kwakye-Nuako G."/>
            <person name="Thomaz Soccol V."/>
            <person name="Al-Salem W.S."/>
            <person name="Dillon R.J."/>
            <person name="Bates P.A."/>
            <person name="Gatherer D."/>
        </authorList>
    </citation>
    <scope>NUCLEOTIDE SEQUENCE [LARGE SCALE GENOMIC DNA]</scope>
</reference>
<feature type="region of interest" description="Disordered" evidence="1">
    <location>
        <begin position="434"/>
        <end position="458"/>
    </location>
</feature>
<dbReference type="RefSeq" id="XP_067180917.1">
    <property type="nucleotide sequence ID" value="XM_067324560.1"/>
</dbReference>
<evidence type="ECO:0000313" key="3">
    <source>
        <dbReference type="Proteomes" id="UP000673552"/>
    </source>
</evidence>
<keyword evidence="3" id="KW-1185">Reference proteome</keyword>
<dbReference type="GeneID" id="92517072"/>
<evidence type="ECO:0000313" key="2">
    <source>
        <dbReference type="EMBL" id="KAG5485764.1"/>
    </source>
</evidence>
<protein>
    <submittedName>
        <fullName evidence="2">Uncharacterized protein</fullName>
    </submittedName>
</protein>
<comment type="caution">
    <text evidence="2">The sequence shown here is derived from an EMBL/GenBank/DDBJ whole genome shotgun (WGS) entry which is preliminary data.</text>
</comment>
<dbReference type="Proteomes" id="UP000673552">
    <property type="component" value="Unassembled WGS sequence"/>
</dbReference>
<proteinExistence type="predicted"/>
<reference evidence="3" key="1">
    <citation type="journal article" date="2021" name="Microbiol. Resour. Announc.">
        <title>LGAAP: Leishmaniinae Genome Assembly and Annotation Pipeline.</title>
        <authorList>
            <person name="Almutairi H."/>
            <person name="Urbaniak M.D."/>
            <person name="Bates M.D."/>
            <person name="Jariyapan N."/>
            <person name="Kwakye-Nuako G."/>
            <person name="Thomaz-Soccol V."/>
            <person name="Al-Salem W.S."/>
            <person name="Dillon R.J."/>
            <person name="Bates P.A."/>
            <person name="Gatherer D."/>
        </authorList>
    </citation>
    <scope>NUCLEOTIDE SEQUENCE [LARGE SCALE GENOMIC DNA]</scope>
</reference>
<name>A0A836KSJ4_9TRYP</name>